<evidence type="ECO:0000313" key="2">
    <source>
        <dbReference type="Proteomes" id="UP000000702"/>
    </source>
</evidence>
<dbReference type="OMA" id="WYDACVA"/>
<organism evidence="1 2">
    <name type="scientific">Trypanosoma congolense (strain IL3000)</name>
    <dbReference type="NCBI Taxonomy" id="1068625"/>
    <lineage>
        <taxon>Eukaryota</taxon>
        <taxon>Discoba</taxon>
        <taxon>Euglenozoa</taxon>
        <taxon>Kinetoplastea</taxon>
        <taxon>Metakinetoplastina</taxon>
        <taxon>Trypanosomatida</taxon>
        <taxon>Trypanosomatidae</taxon>
        <taxon>Trypanosoma</taxon>
        <taxon>Nannomonas</taxon>
    </lineage>
</organism>
<dbReference type="InterPro" id="IPR019341">
    <property type="entry name" value="Alpha/Gamma-adaptin-bd_p34"/>
</dbReference>
<name>F9W8D1_TRYCI</name>
<reference evidence="2" key="1">
    <citation type="submission" date="2011-07" db="EMBL/GenBank/DDBJ databases">
        <title>Divergent evolution of antigenic variation in African trypanosomes.</title>
        <authorList>
            <person name="Jackson A.P."/>
            <person name="Berry A."/>
            <person name="Allison H.C."/>
            <person name="Burton P."/>
            <person name="Anderson J."/>
            <person name="Aslett M."/>
            <person name="Brown R."/>
            <person name="Corton N."/>
            <person name="Harris D."/>
            <person name="Hauser H."/>
            <person name="Gamble J."/>
            <person name="Gilderthorp R."/>
            <person name="McQuillan J."/>
            <person name="Quail M.A."/>
            <person name="Sanders M."/>
            <person name="Van Tonder A."/>
            <person name="Ginger M.L."/>
            <person name="Donelson J.E."/>
            <person name="Field M.C."/>
            <person name="Barry J.D."/>
            <person name="Berriman M."/>
            <person name="Hertz-Fowler C."/>
        </authorList>
    </citation>
    <scope>NUCLEOTIDE SEQUENCE [LARGE SCALE GENOMIC DNA]</scope>
    <source>
        <strain evidence="2">IL3000</strain>
    </source>
</reference>
<dbReference type="Proteomes" id="UP000000702">
    <property type="component" value="Unassembled WGS sequence"/>
</dbReference>
<keyword evidence="2" id="KW-1185">Reference proteome</keyword>
<protein>
    <submittedName>
        <fullName evidence="1">WGS project CAEQ00000000 data, annotated contig 1728</fullName>
    </submittedName>
</protein>
<gene>
    <name evidence="1" type="ORF">TCIL3000_0_42120</name>
</gene>
<dbReference type="EMBL" id="CAEQ01001162">
    <property type="protein sequence ID" value="CCD13463.1"/>
    <property type="molecule type" value="Genomic_DNA"/>
</dbReference>
<reference evidence="1 2" key="2">
    <citation type="journal article" date="2012" name="Proc. Natl. Acad. Sci. U.S.A.">
        <title>Antigenic diversity is generated by distinct evolutionary mechanisms in African trypanosome species.</title>
        <authorList>
            <person name="Jackson A.P."/>
            <person name="Berry A."/>
            <person name="Aslett M."/>
            <person name="Allison H.C."/>
            <person name="Burton P."/>
            <person name="Vavrova-Anderson J."/>
            <person name="Brown R."/>
            <person name="Browne H."/>
            <person name="Corton N."/>
            <person name="Hauser H."/>
            <person name="Gamble J."/>
            <person name="Gilderthorp R."/>
            <person name="Marcello L."/>
            <person name="McQuillan J."/>
            <person name="Otto T.D."/>
            <person name="Quail M.A."/>
            <person name="Sanders M.J."/>
            <person name="van Tonder A."/>
            <person name="Ginger M.L."/>
            <person name="Field M.C."/>
            <person name="Barry J.D."/>
            <person name="Hertz-Fowler C."/>
            <person name="Berriman M."/>
        </authorList>
    </citation>
    <scope>NUCLEOTIDE SEQUENCE [LARGE SCALE GENOMIC DNA]</scope>
    <source>
        <strain evidence="1 2">IL3000</strain>
    </source>
</reference>
<dbReference type="PANTHER" id="PTHR14659">
    <property type="entry name" value="ALPHA- AND GAMMA-ADAPTIN-BINDING PROTEIN P34"/>
    <property type="match status" value="1"/>
</dbReference>
<comment type="caution">
    <text evidence="1">The sequence shown here is derived from an EMBL/GenBank/DDBJ whole genome shotgun (WGS) entry which is preliminary data.</text>
</comment>
<dbReference type="AlphaFoldDB" id="F9W8D1"/>
<accession>F9W8D1</accession>
<dbReference type="VEuPathDB" id="TriTrypDB:TcIL3000_0_42120"/>
<dbReference type="PANTHER" id="PTHR14659:SF1">
    <property type="entry name" value="ALPHA- AND GAMMA-ADAPTIN-BINDING PROTEIN P34"/>
    <property type="match status" value="1"/>
</dbReference>
<proteinExistence type="predicted"/>
<sequence length="832" mass="90548">MASAPSCSSGACVVLMCCDGCPASVARQLAAELRRLPEDAAGTCNADHATMHPIVVKNKYFTVHVQTRIVSASDISGQNDLSGSSTGYVLLVSSSTCVDSVPWHYVPATSLFRVLMDFSNADTLKEAFCDACVINRFEYCCHRDAYETLPDGIEGYGLLRGKLAGAARLTQILYNTMWSEGSHTPVSDSDCGCGVADKNRVAVIGSYGEGLMQWLAASSTESIGDLSVPSRLTAFCPSSFVSKAGRNKQSDEDCLQRLNKNTNAPLVHSANGATSTNMVVANSQYASILEVQYIHAAMFSPAMTDLFMIKYGRYHPQLVVVCYHPPCLWREGTDALSGEADEWKQISLPLVIEQVRKWKSDKILVVVIGERNEEETCVLSHDMSYCEQTGIETIFVTRGAPGGRYSPGSSADHLNEIIHSIKWPEQQQMLLSENKSVLTERKANRLLFWATATNSVEEEFILPPLLETVECKPVPNVRSESVLPLPPTLMQSVGDQPVGSALVRNKYFEASLDIHCCGGMREFVVRSPQLTAEQLRCFGVVIIVTTSKCCGMEYSGRLLSVLKVCCDAIPAFQDDDDLYLEPSCGGEPRDTSALGAAAESSQDLVLYIMDGDEANDALAQSVEKLLQQLSSQSKFYANHLSLCESDEDGDCGKGQRGGLSNAGSLNGSDDGCYSINGDLAPLFPPVEVVYGSGSESGLARLKEVMVQHVWPERKMAKKSGVVDSRADATRSDHLVPMNKETAATLSVADAADGCDYEIYIGCELPPNYLVNPETKRSVRVAALDEGDLSDECQKELIHWIEMMKCQGHHLPHRVRDRQAEVLSKRLGLVLGA</sequence>
<evidence type="ECO:0000313" key="1">
    <source>
        <dbReference type="EMBL" id="CCD13463.1"/>
    </source>
</evidence>